<evidence type="ECO:0000256" key="1">
    <source>
        <dbReference type="SAM" id="MobiDB-lite"/>
    </source>
</evidence>
<evidence type="ECO:0000313" key="2">
    <source>
        <dbReference type="EMBL" id="GMN63701.1"/>
    </source>
</evidence>
<accession>A0AA88DXT0</accession>
<proteinExistence type="predicted"/>
<dbReference type="EMBL" id="BTGU01000156">
    <property type="protein sequence ID" value="GMN63701.1"/>
    <property type="molecule type" value="Genomic_DNA"/>
</dbReference>
<feature type="region of interest" description="Disordered" evidence="1">
    <location>
        <begin position="1"/>
        <end position="25"/>
    </location>
</feature>
<feature type="non-terminal residue" evidence="2">
    <location>
        <position position="111"/>
    </location>
</feature>
<dbReference type="AlphaFoldDB" id="A0AA88DXT0"/>
<organism evidence="2 3">
    <name type="scientific">Ficus carica</name>
    <name type="common">Common fig</name>
    <dbReference type="NCBI Taxonomy" id="3494"/>
    <lineage>
        <taxon>Eukaryota</taxon>
        <taxon>Viridiplantae</taxon>
        <taxon>Streptophyta</taxon>
        <taxon>Embryophyta</taxon>
        <taxon>Tracheophyta</taxon>
        <taxon>Spermatophyta</taxon>
        <taxon>Magnoliopsida</taxon>
        <taxon>eudicotyledons</taxon>
        <taxon>Gunneridae</taxon>
        <taxon>Pentapetalae</taxon>
        <taxon>rosids</taxon>
        <taxon>fabids</taxon>
        <taxon>Rosales</taxon>
        <taxon>Moraceae</taxon>
        <taxon>Ficeae</taxon>
        <taxon>Ficus</taxon>
    </lineage>
</organism>
<comment type="caution">
    <text evidence="2">The sequence shown here is derived from an EMBL/GenBank/DDBJ whole genome shotgun (WGS) entry which is preliminary data.</text>
</comment>
<reference evidence="2" key="1">
    <citation type="submission" date="2023-07" db="EMBL/GenBank/DDBJ databases">
        <title>draft genome sequence of fig (Ficus carica).</title>
        <authorList>
            <person name="Takahashi T."/>
            <person name="Nishimura K."/>
        </authorList>
    </citation>
    <scope>NUCLEOTIDE SEQUENCE</scope>
</reference>
<name>A0AA88DXT0_FICCA</name>
<protein>
    <submittedName>
        <fullName evidence="2">Uncharacterized protein</fullName>
    </submittedName>
</protein>
<evidence type="ECO:0000313" key="3">
    <source>
        <dbReference type="Proteomes" id="UP001187192"/>
    </source>
</evidence>
<keyword evidence="3" id="KW-1185">Reference proteome</keyword>
<gene>
    <name evidence="2" type="ORF">TIFTF001_032763</name>
</gene>
<sequence length="111" mass="12005">MGSRVLARAGGSWSDTSNSGRCPIIRPNCGPRTTEEVPARAGGSWLGTSNSGWCPVMGPRSVVKNRQSWWSTRADVRWSCSDCLLRLARVFLGIDPSPTLVGIPWQGASFL</sequence>
<dbReference type="Proteomes" id="UP001187192">
    <property type="component" value="Unassembled WGS sequence"/>
</dbReference>